<keyword evidence="2" id="KW-1185">Reference proteome</keyword>
<dbReference type="Proteomes" id="UP001234989">
    <property type="component" value="Chromosome 12"/>
</dbReference>
<evidence type="ECO:0000313" key="1">
    <source>
        <dbReference type="EMBL" id="WMV58750.1"/>
    </source>
</evidence>
<sequence length="105" mass="12114">MGGELILVNTVGTSTGQYLEDVKFEALYNEVVQYLGNQMRVLTKTTKDKVGTKVGTRIDIVVEKIGEMENEEIWKLKRIDMSLPMILHDQKNNLFRKEIEPRKCI</sequence>
<reference evidence="1" key="1">
    <citation type="submission" date="2023-08" db="EMBL/GenBank/DDBJ databases">
        <title>A de novo genome assembly of Solanum verrucosum Schlechtendal, a Mexican diploid species geographically isolated from the other diploid A-genome species in potato relatives.</title>
        <authorList>
            <person name="Hosaka K."/>
        </authorList>
    </citation>
    <scope>NUCLEOTIDE SEQUENCE</scope>
    <source>
        <tissue evidence="1">Young leaves</tissue>
    </source>
</reference>
<accession>A0AAF0V577</accession>
<gene>
    <name evidence="1" type="ORF">MTR67_052135</name>
</gene>
<proteinExistence type="predicted"/>
<dbReference type="EMBL" id="CP133623">
    <property type="protein sequence ID" value="WMV58750.1"/>
    <property type="molecule type" value="Genomic_DNA"/>
</dbReference>
<dbReference type="AlphaFoldDB" id="A0AAF0V577"/>
<name>A0AAF0V577_SOLVR</name>
<organism evidence="1 2">
    <name type="scientific">Solanum verrucosum</name>
    <dbReference type="NCBI Taxonomy" id="315347"/>
    <lineage>
        <taxon>Eukaryota</taxon>
        <taxon>Viridiplantae</taxon>
        <taxon>Streptophyta</taxon>
        <taxon>Embryophyta</taxon>
        <taxon>Tracheophyta</taxon>
        <taxon>Spermatophyta</taxon>
        <taxon>Magnoliopsida</taxon>
        <taxon>eudicotyledons</taxon>
        <taxon>Gunneridae</taxon>
        <taxon>Pentapetalae</taxon>
        <taxon>asterids</taxon>
        <taxon>lamiids</taxon>
        <taxon>Solanales</taxon>
        <taxon>Solanaceae</taxon>
        <taxon>Solanoideae</taxon>
        <taxon>Solaneae</taxon>
        <taxon>Solanum</taxon>
    </lineage>
</organism>
<protein>
    <submittedName>
        <fullName evidence="1">Uncharacterized protein</fullName>
    </submittedName>
</protein>
<evidence type="ECO:0000313" key="2">
    <source>
        <dbReference type="Proteomes" id="UP001234989"/>
    </source>
</evidence>